<comment type="similarity">
    <text evidence="1">Belongs to the N(4)/N(6)-methyltransferase family.</text>
</comment>
<dbReference type="InterPro" id="IPR002941">
    <property type="entry name" value="DNA_methylase_N4/N6"/>
</dbReference>
<dbReference type="EC" id="2.1.1.72" evidence="2"/>
<evidence type="ECO:0000313" key="9">
    <source>
        <dbReference type="EMBL" id="PWB06993.1"/>
    </source>
</evidence>
<feature type="region of interest" description="Disordered" evidence="7">
    <location>
        <begin position="626"/>
        <end position="648"/>
    </location>
</feature>
<dbReference type="AlphaFoldDB" id="A0A2V1IR55"/>
<dbReference type="EMBL" id="PUBV01000017">
    <property type="protein sequence ID" value="PWB06993.1"/>
    <property type="molecule type" value="Genomic_DNA"/>
</dbReference>
<dbReference type="GO" id="GO:0003677">
    <property type="term" value="F:DNA binding"/>
    <property type="evidence" value="ECO:0007669"/>
    <property type="project" value="InterPro"/>
</dbReference>
<name>A0A2V1IR55_9BACT</name>
<dbReference type="InterPro" id="IPR029063">
    <property type="entry name" value="SAM-dependent_MTases_sf"/>
</dbReference>
<feature type="domain" description="DNA methylase N-4/N-6" evidence="8">
    <location>
        <begin position="99"/>
        <end position="414"/>
    </location>
</feature>
<dbReference type="GO" id="GO:0009007">
    <property type="term" value="F:site-specific DNA-methyltransferase (adenine-specific) activity"/>
    <property type="evidence" value="ECO:0007669"/>
    <property type="project" value="UniProtKB-EC"/>
</dbReference>
<evidence type="ECO:0000256" key="4">
    <source>
        <dbReference type="ARBA" id="ARBA00022679"/>
    </source>
</evidence>
<dbReference type="InterPro" id="IPR002052">
    <property type="entry name" value="DNA_methylase_N6_adenine_CS"/>
</dbReference>
<dbReference type="PROSITE" id="PS00092">
    <property type="entry name" value="N6_MTASE"/>
    <property type="match status" value="1"/>
</dbReference>
<dbReference type="GO" id="GO:0032259">
    <property type="term" value="P:methylation"/>
    <property type="evidence" value="ECO:0007669"/>
    <property type="project" value="UniProtKB-KW"/>
</dbReference>
<protein>
    <recommendedName>
        <fullName evidence="2">site-specific DNA-methyltransferase (adenine-specific)</fullName>
        <ecNumber evidence="2">2.1.1.72</ecNumber>
    </recommendedName>
</protein>
<organism evidence="9 10">
    <name type="scientific">Paramuribaculum intestinale</name>
    <dbReference type="NCBI Taxonomy" id="2094151"/>
    <lineage>
        <taxon>Bacteria</taxon>
        <taxon>Pseudomonadati</taxon>
        <taxon>Bacteroidota</taxon>
        <taxon>Bacteroidia</taxon>
        <taxon>Bacteroidales</taxon>
        <taxon>Muribaculaceae</taxon>
        <taxon>Paramuribaculum</taxon>
    </lineage>
</organism>
<dbReference type="Proteomes" id="UP000244925">
    <property type="component" value="Unassembled WGS sequence"/>
</dbReference>
<accession>A0A2V1IR55</accession>
<proteinExistence type="inferred from homology"/>
<keyword evidence="10" id="KW-1185">Reference proteome</keyword>
<evidence type="ECO:0000259" key="8">
    <source>
        <dbReference type="Pfam" id="PF01555"/>
    </source>
</evidence>
<dbReference type="SUPFAM" id="SSF53335">
    <property type="entry name" value="S-adenosyl-L-methionine-dependent methyltransferases"/>
    <property type="match status" value="1"/>
</dbReference>
<keyword evidence="5" id="KW-0949">S-adenosyl-L-methionine</keyword>
<dbReference type="PRINTS" id="PR00506">
    <property type="entry name" value="D21N6MTFRASE"/>
</dbReference>
<evidence type="ECO:0000256" key="6">
    <source>
        <dbReference type="ARBA" id="ARBA00047942"/>
    </source>
</evidence>
<gene>
    <name evidence="9" type="ORF">C5O25_08845</name>
</gene>
<evidence type="ECO:0000256" key="5">
    <source>
        <dbReference type="ARBA" id="ARBA00022691"/>
    </source>
</evidence>
<keyword evidence="4 9" id="KW-0808">Transferase</keyword>
<comment type="catalytic activity">
    <reaction evidence="6">
        <text>a 2'-deoxyadenosine in DNA + S-adenosyl-L-methionine = an N(6)-methyl-2'-deoxyadenosine in DNA + S-adenosyl-L-homocysteine + H(+)</text>
        <dbReference type="Rhea" id="RHEA:15197"/>
        <dbReference type="Rhea" id="RHEA-COMP:12418"/>
        <dbReference type="Rhea" id="RHEA-COMP:12419"/>
        <dbReference type="ChEBI" id="CHEBI:15378"/>
        <dbReference type="ChEBI" id="CHEBI:57856"/>
        <dbReference type="ChEBI" id="CHEBI:59789"/>
        <dbReference type="ChEBI" id="CHEBI:90615"/>
        <dbReference type="ChEBI" id="CHEBI:90616"/>
        <dbReference type="EC" id="2.1.1.72"/>
    </reaction>
</comment>
<evidence type="ECO:0000313" key="10">
    <source>
        <dbReference type="Proteomes" id="UP000244925"/>
    </source>
</evidence>
<dbReference type="InterPro" id="IPR002295">
    <property type="entry name" value="N4/N6-MTase_EcoPI_Mod-like"/>
</dbReference>
<dbReference type="GeneID" id="93423584"/>
<comment type="caution">
    <text evidence="9">The sequence shown here is derived from an EMBL/GenBank/DDBJ whole genome shotgun (WGS) entry which is preliminary data.</text>
</comment>
<evidence type="ECO:0000256" key="1">
    <source>
        <dbReference type="ARBA" id="ARBA00006594"/>
    </source>
</evidence>
<dbReference type="Pfam" id="PF01555">
    <property type="entry name" value="N6_N4_Mtase"/>
    <property type="match status" value="1"/>
</dbReference>
<feature type="compositionally biased region" description="Acidic residues" evidence="7">
    <location>
        <begin position="637"/>
        <end position="648"/>
    </location>
</feature>
<evidence type="ECO:0000256" key="3">
    <source>
        <dbReference type="ARBA" id="ARBA00022603"/>
    </source>
</evidence>
<evidence type="ECO:0000256" key="2">
    <source>
        <dbReference type="ARBA" id="ARBA00011900"/>
    </source>
</evidence>
<keyword evidence="3 9" id="KW-0489">Methyltransferase</keyword>
<dbReference type="RefSeq" id="WP_107036378.1">
    <property type="nucleotide sequence ID" value="NZ_CP098825.1"/>
</dbReference>
<sequence>MKATDRNKLIDRIKTLEGLTDDERAALLGLLNETKTYGLVWEDKPEEVEERLRMELPVLKEVRSRAIISDNADSPNHILIEGDNLEALTTLAYTHEGKIDVIYIDPPYNTGKKDFVYNDTFIDSEDSFRHSKWLSFISRRLKIAKKLLSDKGVIFLSIDDNEQASLKLLCDELFGESNFLGQLILKTATDNNPSQINTEHEYMLCYCKRRETQNNWQRQSQAAKRLIAAGKEILSSGVAIDTAQKELRKWIRANKELLPQVTHYNNIDKKGVYSSSGNSSNPHPGGYTYDIIHPITGLPCPKPANGWRWPQTTFLAYDNAGEIEWGKDHSTQPHVKKRIETSMEYLRTLIYEDNRGTTKTLAEIFGGEKRFDNPKPHTVLSRVIDFASDKDSIILDFFAGSGTTLHAVMQLNADDGGKRQCILCTNNENGICENVTYERNKRVIQGYTKPNGEEVEGLHANNLRYYRTDFVGRRRTPQNMRRLMLLASDMLCIKESLYTEHDEFGGMETLKNGFRYFTSCNPGGTRRNIKQAQVSSSFARDFSDGKKQMLIVYNEEAIYDIVDALEAMEVASPIIVYVFSPGNDAWNSEFESVCDKVRLTALPAAIYNAYKRVLPKPKTTLLNLEEVPKEEKKETEDLFDFDEEGGEA</sequence>
<dbReference type="GO" id="GO:0008170">
    <property type="term" value="F:N-methyltransferase activity"/>
    <property type="evidence" value="ECO:0007669"/>
    <property type="project" value="InterPro"/>
</dbReference>
<feature type="compositionally biased region" description="Basic and acidic residues" evidence="7">
    <location>
        <begin position="626"/>
        <end position="636"/>
    </location>
</feature>
<evidence type="ECO:0000256" key="7">
    <source>
        <dbReference type="SAM" id="MobiDB-lite"/>
    </source>
</evidence>
<dbReference type="Gene3D" id="3.40.50.150">
    <property type="entry name" value="Vaccinia Virus protein VP39"/>
    <property type="match status" value="1"/>
</dbReference>
<reference evidence="10" key="1">
    <citation type="submission" date="2018-02" db="EMBL/GenBank/DDBJ databases">
        <authorList>
            <person name="Clavel T."/>
            <person name="Strowig T."/>
        </authorList>
    </citation>
    <scope>NUCLEOTIDE SEQUENCE [LARGE SCALE GENOMIC DNA]</scope>
    <source>
        <strain evidence="10">DSM 100764</strain>
    </source>
</reference>